<evidence type="ECO:0000313" key="2">
    <source>
        <dbReference type="Proteomes" id="UP000789342"/>
    </source>
</evidence>
<sequence length="66" mass="7219">MEGRQALPLISQNEYVLFDPSQASDARIKGLRSTSPEHNTSNLQYIHSLDNGTPASIGTFSLSDQL</sequence>
<keyword evidence="2" id="KW-1185">Reference proteome</keyword>
<name>A0A9N9DHN7_9GLOM</name>
<proteinExistence type="predicted"/>
<organism evidence="1 2">
    <name type="scientific">Acaulospora morrowiae</name>
    <dbReference type="NCBI Taxonomy" id="94023"/>
    <lineage>
        <taxon>Eukaryota</taxon>
        <taxon>Fungi</taxon>
        <taxon>Fungi incertae sedis</taxon>
        <taxon>Mucoromycota</taxon>
        <taxon>Glomeromycotina</taxon>
        <taxon>Glomeromycetes</taxon>
        <taxon>Diversisporales</taxon>
        <taxon>Acaulosporaceae</taxon>
        <taxon>Acaulospora</taxon>
    </lineage>
</organism>
<comment type="caution">
    <text evidence="1">The sequence shown here is derived from an EMBL/GenBank/DDBJ whole genome shotgun (WGS) entry which is preliminary data.</text>
</comment>
<dbReference type="AlphaFoldDB" id="A0A9N9DHN7"/>
<dbReference type="Proteomes" id="UP000789342">
    <property type="component" value="Unassembled WGS sequence"/>
</dbReference>
<accession>A0A9N9DHN7</accession>
<feature type="non-terminal residue" evidence="1">
    <location>
        <position position="66"/>
    </location>
</feature>
<dbReference type="EMBL" id="CAJVPV010008907">
    <property type="protein sequence ID" value="CAG8636109.1"/>
    <property type="molecule type" value="Genomic_DNA"/>
</dbReference>
<reference evidence="1" key="1">
    <citation type="submission" date="2021-06" db="EMBL/GenBank/DDBJ databases">
        <authorList>
            <person name="Kallberg Y."/>
            <person name="Tangrot J."/>
            <person name="Rosling A."/>
        </authorList>
    </citation>
    <scope>NUCLEOTIDE SEQUENCE</scope>
    <source>
        <strain evidence="1">CL551</strain>
    </source>
</reference>
<evidence type="ECO:0000313" key="1">
    <source>
        <dbReference type="EMBL" id="CAG8636109.1"/>
    </source>
</evidence>
<protein>
    <submittedName>
        <fullName evidence="1">11370_t:CDS:1</fullName>
    </submittedName>
</protein>
<gene>
    <name evidence="1" type="ORF">AMORRO_LOCUS9310</name>
</gene>